<organism evidence="3">
    <name type="scientific">Oryza meridionalis</name>
    <dbReference type="NCBI Taxonomy" id="40149"/>
    <lineage>
        <taxon>Eukaryota</taxon>
        <taxon>Viridiplantae</taxon>
        <taxon>Streptophyta</taxon>
        <taxon>Embryophyta</taxon>
        <taxon>Tracheophyta</taxon>
        <taxon>Spermatophyta</taxon>
        <taxon>Magnoliopsida</taxon>
        <taxon>Liliopsida</taxon>
        <taxon>Poales</taxon>
        <taxon>Poaceae</taxon>
        <taxon>BOP clade</taxon>
        <taxon>Oryzoideae</taxon>
        <taxon>Oryzeae</taxon>
        <taxon>Oryzinae</taxon>
        <taxon>Oryza</taxon>
    </lineage>
</organism>
<evidence type="ECO:0000313" key="4">
    <source>
        <dbReference type="Proteomes" id="UP000008021"/>
    </source>
</evidence>
<dbReference type="Proteomes" id="UP000008021">
    <property type="component" value="Chromosome 9"/>
</dbReference>
<keyword evidence="2" id="KW-0812">Transmembrane</keyword>
<reference evidence="3" key="2">
    <citation type="submission" date="2018-05" db="EMBL/GenBank/DDBJ databases">
        <title>OmerRS3 (Oryza meridionalis Reference Sequence Version 3).</title>
        <authorList>
            <person name="Zhang J."/>
            <person name="Kudrna D."/>
            <person name="Lee S."/>
            <person name="Talag J."/>
            <person name="Welchert J."/>
            <person name="Wing R.A."/>
        </authorList>
    </citation>
    <scope>NUCLEOTIDE SEQUENCE [LARGE SCALE GENOMIC DNA]</scope>
    <source>
        <strain evidence="3">cv. OR44</strain>
    </source>
</reference>
<proteinExistence type="predicted"/>
<protein>
    <submittedName>
        <fullName evidence="3">Uncharacterized protein</fullName>
    </submittedName>
</protein>
<keyword evidence="2" id="KW-0472">Membrane</keyword>
<dbReference type="HOGENOM" id="CLU_2296209_0_0_1"/>
<dbReference type="EnsemblPlants" id="OMERI09G09490.1">
    <property type="protein sequence ID" value="OMERI09G09490.1"/>
    <property type="gene ID" value="OMERI09G09490"/>
</dbReference>
<name>A0A0E0ESR5_9ORYZ</name>
<keyword evidence="4" id="KW-1185">Reference proteome</keyword>
<evidence type="ECO:0000256" key="2">
    <source>
        <dbReference type="SAM" id="Phobius"/>
    </source>
</evidence>
<feature type="region of interest" description="Disordered" evidence="1">
    <location>
        <begin position="1"/>
        <end position="38"/>
    </location>
</feature>
<dbReference type="AlphaFoldDB" id="A0A0E0ESR5"/>
<evidence type="ECO:0000256" key="1">
    <source>
        <dbReference type="SAM" id="MobiDB-lite"/>
    </source>
</evidence>
<feature type="compositionally biased region" description="Polar residues" evidence="1">
    <location>
        <begin position="1"/>
        <end position="10"/>
    </location>
</feature>
<sequence length="101" mass="10521">MTQHAHSESCSAPKHESRGGAIAKLPAQSPPATSHPRSTPFPSLPFFATALLPPLLLLASAFIPLLLLAPTPKTLAAAAAVCSSMYYYSLRSSACVYLVAA</sequence>
<accession>A0A0E0ESR5</accession>
<keyword evidence="2" id="KW-1133">Transmembrane helix</keyword>
<reference evidence="3" key="1">
    <citation type="submission" date="2015-04" db="UniProtKB">
        <authorList>
            <consortium name="EnsemblPlants"/>
        </authorList>
    </citation>
    <scope>IDENTIFICATION</scope>
</reference>
<evidence type="ECO:0000313" key="3">
    <source>
        <dbReference type="EnsemblPlants" id="OMERI09G09490.1"/>
    </source>
</evidence>
<dbReference type="Gramene" id="OMERI09G09490.1">
    <property type="protein sequence ID" value="OMERI09G09490.1"/>
    <property type="gene ID" value="OMERI09G09490"/>
</dbReference>
<feature type="transmembrane region" description="Helical" evidence="2">
    <location>
        <begin position="46"/>
        <end position="68"/>
    </location>
</feature>